<keyword evidence="1" id="KW-0472">Membrane</keyword>
<accession>A0AA87FA35</accession>
<protein>
    <submittedName>
        <fullName evidence="2">Uncharacterized protein</fullName>
    </submittedName>
</protein>
<organism evidence="2 3">
    <name type="scientific">Streptococcus suis R61</name>
    <dbReference type="NCBI Taxonomy" id="996306"/>
    <lineage>
        <taxon>Bacteria</taxon>
        <taxon>Bacillati</taxon>
        <taxon>Bacillota</taxon>
        <taxon>Bacilli</taxon>
        <taxon>Lactobacillales</taxon>
        <taxon>Streptococcaceae</taxon>
        <taxon>Streptococcus</taxon>
    </lineage>
</organism>
<dbReference type="AlphaFoldDB" id="A0AA87FA35"/>
<evidence type="ECO:0000313" key="2">
    <source>
        <dbReference type="EMBL" id="EHC03725.1"/>
    </source>
</evidence>
<dbReference type="Proteomes" id="UP000004014">
    <property type="component" value="Unassembled WGS sequence"/>
</dbReference>
<keyword evidence="1" id="KW-1133">Transmembrane helix</keyword>
<dbReference type="EMBL" id="AEYY01000007">
    <property type="protein sequence ID" value="EHC03725.1"/>
    <property type="molecule type" value="Genomic_DNA"/>
</dbReference>
<gene>
    <name evidence="2" type="ORF">SSUR61_0374</name>
</gene>
<sequence length="37" mass="4194">MKPCRKIIILATYLAIVAIPHLLGGGWWPWPLPIINK</sequence>
<evidence type="ECO:0000256" key="1">
    <source>
        <dbReference type="SAM" id="Phobius"/>
    </source>
</evidence>
<comment type="caution">
    <text evidence="2">The sequence shown here is derived from an EMBL/GenBank/DDBJ whole genome shotgun (WGS) entry which is preliminary data.</text>
</comment>
<proteinExistence type="predicted"/>
<keyword evidence="1" id="KW-0812">Transmembrane</keyword>
<reference evidence="2 3" key="1">
    <citation type="submission" date="2011-03" db="EMBL/GenBank/DDBJ databases">
        <title>Deep-sequencing identification of multiple resistance mechanism for the high antibiotic-resistance strain Streptococcus suis R61.</title>
        <authorList>
            <person name="Hu P."/>
            <person name="Yang M."/>
            <person name="Jin M."/>
            <person name="Xiao J."/>
        </authorList>
    </citation>
    <scope>NUCLEOTIDE SEQUENCE [LARGE SCALE GENOMIC DNA]</scope>
    <source>
        <strain evidence="2 3">R61</strain>
    </source>
</reference>
<feature type="transmembrane region" description="Helical" evidence="1">
    <location>
        <begin position="7"/>
        <end position="30"/>
    </location>
</feature>
<evidence type="ECO:0000313" key="3">
    <source>
        <dbReference type="Proteomes" id="UP000004014"/>
    </source>
</evidence>
<name>A0AA87FA35_STRSU</name>